<dbReference type="Proteomes" id="UP000559987">
    <property type="component" value="Unassembled WGS sequence"/>
</dbReference>
<dbReference type="EMBL" id="JACHXZ010000001">
    <property type="protein sequence ID" value="MBB3167473.1"/>
    <property type="molecule type" value="Genomic_DNA"/>
</dbReference>
<evidence type="ECO:0000313" key="2">
    <source>
        <dbReference type="Proteomes" id="UP000559987"/>
    </source>
</evidence>
<gene>
    <name evidence="1" type="ORF">FHS30_000649</name>
</gene>
<comment type="caution">
    <text evidence="1">The sequence shown here is derived from an EMBL/GenBank/DDBJ whole genome shotgun (WGS) entry which is preliminary data.</text>
</comment>
<sequence>MIPEPEKQTFRAGIAHPALYLWDAWSTRSGDTTHLYCLAVSRQLPDGTALEANQRNHQPFHIRHFSSQDGGASWRDLGVFQRHGQARDRHDERTIWSGSVMQLTDGRWLFGYTGIRDRGPDRLFVQNLACVLAQDSVRPTDGSQQLLLCPERDRDYIESAGYYLGDAGELGSNQGEAGGPILAWRDPFMFYDLQGELMMVWAAKNTARQNAMGLARLTLDGDALSVAELYPPVQMPDSDEYSQLEVPKIYPDSTRNRYLLVIAASTRQSEQQPDEEVEKTMRIYCGNALRGPWHKGARTTSVLGNTQHLFGMTVLAADWQQQRLCCIAPTTERADKPLTFAPRFEVDITDLGGENPLRARAL</sequence>
<evidence type="ECO:0008006" key="3">
    <source>
        <dbReference type="Google" id="ProtNLM"/>
    </source>
</evidence>
<dbReference type="RefSeq" id="WP_183908225.1">
    <property type="nucleotide sequence ID" value="NZ_JACHXZ010000001.1"/>
</dbReference>
<dbReference type="AlphaFoldDB" id="A0A839UIV0"/>
<keyword evidence="2" id="KW-1185">Reference proteome</keyword>
<dbReference type="InterPro" id="IPR023296">
    <property type="entry name" value="Glyco_hydro_beta-prop_sf"/>
</dbReference>
<accession>A0A839UIV0</accession>
<organism evidence="1 2">
    <name type="scientific">Simiduia aestuariiviva</name>
    <dbReference type="NCBI Taxonomy" id="1510459"/>
    <lineage>
        <taxon>Bacteria</taxon>
        <taxon>Pseudomonadati</taxon>
        <taxon>Pseudomonadota</taxon>
        <taxon>Gammaproteobacteria</taxon>
        <taxon>Cellvibrionales</taxon>
        <taxon>Cellvibrionaceae</taxon>
        <taxon>Simiduia</taxon>
    </lineage>
</organism>
<name>A0A839UIV0_9GAMM</name>
<protein>
    <recommendedName>
        <fullName evidence="3">Glycosyl hydrolase</fullName>
    </recommendedName>
</protein>
<dbReference type="SUPFAM" id="SSF75005">
    <property type="entry name" value="Arabinanase/levansucrase/invertase"/>
    <property type="match status" value="1"/>
</dbReference>
<proteinExistence type="predicted"/>
<evidence type="ECO:0000313" key="1">
    <source>
        <dbReference type="EMBL" id="MBB3167473.1"/>
    </source>
</evidence>
<reference evidence="1 2" key="1">
    <citation type="submission" date="2020-08" db="EMBL/GenBank/DDBJ databases">
        <title>Genomic Encyclopedia of Type Strains, Phase III (KMG-III): the genomes of soil and plant-associated and newly described type strains.</title>
        <authorList>
            <person name="Whitman W."/>
        </authorList>
    </citation>
    <scope>NUCLEOTIDE SEQUENCE [LARGE SCALE GENOMIC DNA]</scope>
    <source>
        <strain evidence="1 2">CECT 8571</strain>
    </source>
</reference>
<dbReference type="Gene3D" id="2.115.10.20">
    <property type="entry name" value="Glycosyl hydrolase domain, family 43"/>
    <property type="match status" value="2"/>
</dbReference>